<dbReference type="AlphaFoldDB" id="A0A1N6J575"/>
<gene>
    <name evidence="1" type="ORF">SAMN05421769_4117</name>
</gene>
<dbReference type="OrthoDB" id="1269332at2"/>
<name>A0A1N6J575_9FLAO</name>
<dbReference type="RefSeq" id="WP_074232263.1">
    <property type="nucleotide sequence ID" value="NZ_FSRQ01000006.1"/>
</dbReference>
<accession>A0A1N6J575</accession>
<evidence type="ECO:0000313" key="1">
    <source>
        <dbReference type="EMBL" id="SIO39450.1"/>
    </source>
</evidence>
<evidence type="ECO:0000313" key="2">
    <source>
        <dbReference type="Proteomes" id="UP000184782"/>
    </source>
</evidence>
<dbReference type="Proteomes" id="UP000184782">
    <property type="component" value="Unassembled WGS sequence"/>
</dbReference>
<organism evidence="1 2">
    <name type="scientific">Chryseobacterium scophthalmum</name>
    <dbReference type="NCBI Taxonomy" id="59733"/>
    <lineage>
        <taxon>Bacteria</taxon>
        <taxon>Pseudomonadati</taxon>
        <taxon>Bacteroidota</taxon>
        <taxon>Flavobacteriia</taxon>
        <taxon>Flavobacteriales</taxon>
        <taxon>Weeksellaceae</taxon>
        <taxon>Chryseobacterium group</taxon>
        <taxon>Chryseobacterium</taxon>
    </lineage>
</organism>
<keyword evidence="2" id="KW-1185">Reference proteome</keyword>
<proteinExistence type="predicted"/>
<sequence length="74" mass="8800">MKEIINLNFNNTEYEVEVTGNVDKIEGFIYYSLKFDEENSILISKYDGEKWRMVNMKDHDFFAQKLGEIIENTP</sequence>
<dbReference type="EMBL" id="FSRQ01000006">
    <property type="protein sequence ID" value="SIO39450.1"/>
    <property type="molecule type" value="Genomic_DNA"/>
</dbReference>
<dbReference type="STRING" id="59733.SAMN05421769_4117"/>
<reference evidence="2" key="1">
    <citation type="submission" date="2016-12" db="EMBL/GenBank/DDBJ databases">
        <authorList>
            <person name="Varghese N."/>
            <person name="Submissions S."/>
        </authorList>
    </citation>
    <scope>NUCLEOTIDE SEQUENCE [LARGE SCALE GENOMIC DNA]</scope>
    <source>
        <strain evidence="2">DSM 16779</strain>
    </source>
</reference>
<protein>
    <submittedName>
        <fullName evidence="1">Uncharacterized protein</fullName>
    </submittedName>
</protein>